<evidence type="ECO:0000256" key="1">
    <source>
        <dbReference type="SAM" id="MobiDB-lite"/>
    </source>
</evidence>
<feature type="region of interest" description="Disordered" evidence="1">
    <location>
        <begin position="1"/>
        <end position="51"/>
    </location>
</feature>
<gene>
    <name evidence="2" type="ORF">C5746_31640</name>
</gene>
<evidence type="ECO:0000313" key="3">
    <source>
        <dbReference type="Proteomes" id="UP000252698"/>
    </source>
</evidence>
<dbReference type="InterPro" id="IPR027417">
    <property type="entry name" value="P-loop_NTPase"/>
</dbReference>
<dbReference type="RefSeq" id="WP_114247182.1">
    <property type="nucleotide sequence ID" value="NZ_CP027306.1"/>
</dbReference>
<organism evidence="2 3">
    <name type="scientific">Streptomyces atratus</name>
    <dbReference type="NCBI Taxonomy" id="1893"/>
    <lineage>
        <taxon>Bacteria</taxon>
        <taxon>Bacillati</taxon>
        <taxon>Actinomycetota</taxon>
        <taxon>Actinomycetes</taxon>
        <taxon>Kitasatosporales</taxon>
        <taxon>Streptomycetaceae</taxon>
        <taxon>Streptomyces</taxon>
    </lineage>
</organism>
<name>A0A2Z5JN10_STRAR</name>
<dbReference type="SUPFAM" id="SSF52540">
    <property type="entry name" value="P-loop containing nucleoside triphosphate hydrolases"/>
    <property type="match status" value="1"/>
</dbReference>
<dbReference type="Proteomes" id="UP000252698">
    <property type="component" value="Chromosome"/>
</dbReference>
<reference evidence="2 3" key="1">
    <citation type="journal article" date="2018" name="Front. Microbiol.">
        <title>Genome Sequencing of Streptomyces atratus SCSIOZH16 and Activation Production of Nocardamine via Metabolic Engineering.</title>
        <authorList>
            <person name="Li Y."/>
            <person name="Zhang C."/>
            <person name="Liu C."/>
            <person name="Ju J."/>
            <person name="Ma J."/>
        </authorList>
    </citation>
    <scope>NUCLEOTIDE SEQUENCE [LARGE SCALE GENOMIC DNA]</scope>
    <source>
        <strain evidence="2 3">SCSIO_ZH16</strain>
    </source>
</reference>
<dbReference type="EMBL" id="CP027306">
    <property type="protein sequence ID" value="AXE80765.1"/>
    <property type="molecule type" value="Genomic_DNA"/>
</dbReference>
<dbReference type="AlphaFoldDB" id="A0A2Z5JN10"/>
<dbReference type="KEGG" id="sata:C5746_31640"/>
<sequence length="427" mass="43396">MSALRPGTTPPPSARTSVPADAPAATGMSVFGDGPAATDTSARPEALWRSGGPVRSAGPVVTELRLSAFASHRGADFPIGPVTLFAGPGGSGKSSALRAYEALARLGGGDPLDEVFPDPAGCVPEGAAADGQGRRGFRIGCTTDGPAGPVRLDLAVQAEPTLRIVGERLTGGGEILLTTALRDPGRSTVQAAWHTAGAVPVTRAPLPDDRLGTALLPLRVAGRTEGQLQVLAAAEQMVVALRSVFACEPQPPRMRGPVPAGDGRLRRGCDNLAAALERTHTQCARRHARLVAAAHTGCAGPVTALGVERLADGLLHATVGRDGGRATPVGRLGDGELRYLALALVLLAGPGVLAVDAAGEVPSAMQTLTVLADGLDRDLDGRQLRGLLDLAVSIGAAGHLRLVGTVTEPGAVRARETAGVMVVDLKP</sequence>
<proteinExistence type="predicted"/>
<dbReference type="GeneID" id="95522939"/>
<evidence type="ECO:0000313" key="2">
    <source>
        <dbReference type="EMBL" id="AXE80765.1"/>
    </source>
</evidence>
<protein>
    <submittedName>
        <fullName evidence="2">Biotin transporter BioY</fullName>
    </submittedName>
</protein>
<accession>A0A2Z5JN10</accession>